<evidence type="ECO:0000256" key="8">
    <source>
        <dbReference type="SAM" id="Phobius"/>
    </source>
</evidence>
<dbReference type="InterPro" id="IPR011050">
    <property type="entry name" value="Pectin_lyase_fold/virulence"/>
</dbReference>
<dbReference type="GO" id="GO:0005975">
    <property type="term" value="P:carbohydrate metabolic process"/>
    <property type="evidence" value="ECO:0007669"/>
    <property type="project" value="UniProtKB-ARBA"/>
</dbReference>
<proteinExistence type="predicted"/>
<dbReference type="Proteomes" id="UP000326336">
    <property type="component" value="Unassembled WGS sequence"/>
</dbReference>
<evidence type="ECO:0000256" key="4">
    <source>
        <dbReference type="ARBA" id="ARBA00022525"/>
    </source>
</evidence>
<keyword evidence="6 8" id="KW-0472">Membrane</keyword>
<dbReference type="Pfam" id="PF17802">
    <property type="entry name" value="SpaA"/>
    <property type="match status" value="1"/>
</dbReference>
<evidence type="ECO:0000313" key="10">
    <source>
        <dbReference type="EMBL" id="KAB5608170.1"/>
    </source>
</evidence>
<keyword evidence="8" id="KW-1133">Transmembrane helix</keyword>
<reference evidence="10 11" key="1">
    <citation type="journal article" date="2019" name="Int. J. Syst. Evol. Microbiol.">
        <title>Bifidobacterium jacchi sp. nov., isolated from the faeces of a baby common marmoset (Callithrix jacchus).</title>
        <authorList>
            <person name="Modesto M."/>
            <person name="Watanabe K."/>
            <person name="Arita M."/>
            <person name="Satti M."/>
            <person name="Oki K."/>
            <person name="Sciavilla P."/>
            <person name="Patavino C."/>
            <person name="Camma C."/>
            <person name="Michelini S."/>
            <person name="Sgorbati B."/>
            <person name="Mattarelli P."/>
        </authorList>
    </citation>
    <scope>NUCLEOTIDE SEQUENCE [LARGE SCALE GENOMIC DNA]</scope>
    <source>
        <strain evidence="10 11">MRM 9.3</strain>
    </source>
</reference>
<dbReference type="Gene3D" id="2.60.40.10">
    <property type="entry name" value="Immunoglobulins"/>
    <property type="match status" value="3"/>
</dbReference>
<comment type="subcellular location">
    <subcellularLocation>
        <location evidence="1">Cell envelope</location>
    </subcellularLocation>
    <subcellularLocation>
        <location evidence="2">Cell outer membrane</location>
    </subcellularLocation>
    <subcellularLocation>
        <location evidence="3">Secreted</location>
    </subcellularLocation>
</comment>
<dbReference type="EMBL" id="RQSP01000004">
    <property type="protein sequence ID" value="KAB5608170.1"/>
    <property type="molecule type" value="Genomic_DNA"/>
</dbReference>
<dbReference type="InterPro" id="IPR013783">
    <property type="entry name" value="Ig-like_fold"/>
</dbReference>
<evidence type="ECO:0000256" key="5">
    <source>
        <dbReference type="ARBA" id="ARBA00022729"/>
    </source>
</evidence>
<dbReference type="Pfam" id="PF02415">
    <property type="entry name" value="Chlam_PMP"/>
    <property type="match status" value="2"/>
</dbReference>
<dbReference type="InterPro" id="IPR041033">
    <property type="entry name" value="SpaA_PFL_dom_1"/>
</dbReference>
<dbReference type="OrthoDB" id="134475at2"/>
<feature type="domain" description="SpaA-like prealbumin fold" evidence="9">
    <location>
        <begin position="997"/>
        <end position="1116"/>
    </location>
</feature>
<dbReference type="RefSeq" id="WP_151916190.1">
    <property type="nucleotide sequence ID" value="NZ_RQSP01000004.1"/>
</dbReference>
<accession>A0A5N5RMK0</accession>
<dbReference type="GO" id="GO:0009279">
    <property type="term" value="C:cell outer membrane"/>
    <property type="evidence" value="ECO:0007669"/>
    <property type="project" value="UniProtKB-SubCell"/>
</dbReference>
<evidence type="ECO:0000259" key="9">
    <source>
        <dbReference type="Pfam" id="PF17802"/>
    </source>
</evidence>
<keyword evidence="7" id="KW-0998">Cell outer membrane</keyword>
<protein>
    <recommendedName>
        <fullName evidence="9">SpaA-like prealbumin fold domain-containing protein</fullName>
    </recommendedName>
</protein>
<evidence type="ECO:0000256" key="2">
    <source>
        <dbReference type="ARBA" id="ARBA00004442"/>
    </source>
</evidence>
<dbReference type="GO" id="GO:0005576">
    <property type="term" value="C:extracellular region"/>
    <property type="evidence" value="ECO:0007669"/>
    <property type="project" value="UniProtKB-SubCell"/>
</dbReference>
<dbReference type="NCBIfam" id="TIGR01376">
    <property type="entry name" value="POMP_repeat"/>
    <property type="match status" value="1"/>
</dbReference>
<comment type="caution">
    <text evidence="10">The sequence shown here is derived from an EMBL/GenBank/DDBJ whole genome shotgun (WGS) entry which is preliminary data.</text>
</comment>
<evidence type="ECO:0000256" key="3">
    <source>
        <dbReference type="ARBA" id="ARBA00004613"/>
    </source>
</evidence>
<dbReference type="InterPro" id="IPR003368">
    <property type="entry name" value="POMP_repeat"/>
</dbReference>
<keyword evidence="5" id="KW-0732">Signal</keyword>
<keyword evidence="11" id="KW-1185">Reference proteome</keyword>
<keyword evidence="4" id="KW-0964">Secreted</keyword>
<evidence type="ECO:0000256" key="7">
    <source>
        <dbReference type="ARBA" id="ARBA00023237"/>
    </source>
</evidence>
<evidence type="ECO:0000256" key="1">
    <source>
        <dbReference type="ARBA" id="ARBA00004196"/>
    </source>
</evidence>
<feature type="transmembrane region" description="Helical" evidence="8">
    <location>
        <begin position="1310"/>
        <end position="1331"/>
    </location>
</feature>
<dbReference type="SUPFAM" id="SSF51126">
    <property type="entry name" value="Pectin lyase-like"/>
    <property type="match status" value="1"/>
</dbReference>
<name>A0A5N5RMK0_9BIFI</name>
<keyword evidence="8" id="KW-0812">Transmembrane</keyword>
<evidence type="ECO:0000256" key="6">
    <source>
        <dbReference type="ARBA" id="ARBA00023136"/>
    </source>
</evidence>
<sequence length="1349" mass="140835">MHTLEGAKRSFIHRGIWAALAAVMSVSMLIGLSAPAGAQQLLASSRNANARSVNLDPAAAQCAAADWTALKDCVAKATGDTLVTITASIAVPRGESIVIDGKTIALTADIAVATNGTSVSAFTIAADDDPSTALFTVSNGGALIVGKDAKDKSFVYAGAADGSKTRRFAHITTKGASGAANSLVINNGTFTRMAGAQALLAWNEGDLTINGGTFSGNVAANADKIVANGGLIHQVNGTTVINNGTFTGNQAERGSVLFIENNANGSSATTINNGTFSGNKANMAAGVMLQDDRDGTLTINGGSFTDNIAETKGGAIHNNGIMTVTGGTFTGNKAHGNGGGAISEEGNAKLVVKPSDDNVVTFNSNGQTFDDAVLKACNTVIGGKDDCWKNNNDAQHFGGGAIFANEKTDNNVTGYPSVSITGNVVFDGNYANKWGYMLGGGAIFMSGELWVQNDARGNRPRFINNYAGVRQRETNADGTIKTVFRGGAGGAIFLEEGTMSEGNAKSSSMAYIMGGDFNNNTSGYLGGAIYTESKTVTYVAKAVAYDNVAGHFGGGLWLCPSGTGTASKGGNIALFDNRVDATIDPNNSANGSPYPNDVPYSGTALVKWEQDAAGKWQRVTDTVSGTGTMAGDDFAIMNPMWKQEIDSTDFQLMDTWFTDRVNAAVDWYEDGTPLKAASGFQDYFQDPLIASQGGWHHGEGGGTNLAVTMTGSRYADSDVANRAKVEMDASHMHTIKLTRRISSTDDSLTTGMALKAVVRGANEAEREQTKNAAKKAAAITFTGNAARLSGGAFATNGDVKFSTPYPASWSKTDAADTTKQIAGAQWLLTTEYADVTFHNADNTTSTQHIIGGPYDSAFYPTVCATDEHGATTEAGNTAWASGICWKPSIDANGKITAYSAIINDNIANDATAPTGYSYAGFDNNPDGGGFDINNLANGRYTLTERKAPTGYVLETNPDGTAKTYTFTVANAQGAWSNGTGQNASVDQEIPNIKLSGVSWGKIDADTNDKVPGSTWQVTLIRDASGTPVTNGATHTVTDCVDAADATEANKCASKNAGNVFADKDGTAAAGMFNIAVDKPGTYKLQESAAPDGYWQPAGDTYYTFTITANDDGDVQLHQADGTTAVAGNNIVNQRPTVSWSKVATDSHTLLPGSRWSVRGPLTKNATTGTLEAISGKTITASVTDCRSTNGYCATQPNVLDGADKTYQDLDEASGKLRIAGLAPAPDEQTEYWYELTETQAPSGFVTSTVVYTFHVGYRQPNTDIRIDAPQGASLPVRHDLDQASIGINAIENVLAVAALPFTGGGTSRDWMIAGGGIAMIAALATATTQIWRRRKALAGMRPTTRGRTR</sequence>
<evidence type="ECO:0000313" key="11">
    <source>
        <dbReference type="Proteomes" id="UP000326336"/>
    </source>
</evidence>
<organism evidence="10 11">
    <name type="scientific">Bifidobacterium jacchi</name>
    <dbReference type="NCBI Taxonomy" id="2490545"/>
    <lineage>
        <taxon>Bacteria</taxon>
        <taxon>Bacillati</taxon>
        <taxon>Actinomycetota</taxon>
        <taxon>Actinomycetes</taxon>
        <taxon>Bifidobacteriales</taxon>
        <taxon>Bifidobacteriaceae</taxon>
        <taxon>Bifidobacterium</taxon>
    </lineage>
</organism>
<gene>
    <name evidence="10" type="ORF">EHS19_02265</name>
</gene>